<feature type="transmembrane region" description="Helical" evidence="1">
    <location>
        <begin position="221"/>
        <end position="239"/>
    </location>
</feature>
<reference evidence="2 3" key="1">
    <citation type="submission" date="2018-03" db="EMBL/GenBank/DDBJ databases">
        <authorList>
            <person name="Guldener U."/>
        </authorList>
    </citation>
    <scope>NUCLEOTIDE SEQUENCE [LARGE SCALE GENOMIC DNA]</scope>
    <source>
        <strain evidence="2 3">NBRC100155</strain>
    </source>
</reference>
<feature type="transmembrane region" description="Helical" evidence="1">
    <location>
        <begin position="259"/>
        <end position="276"/>
    </location>
</feature>
<feature type="transmembrane region" description="Helical" evidence="1">
    <location>
        <begin position="126"/>
        <end position="143"/>
    </location>
</feature>
<protein>
    <submittedName>
        <fullName evidence="2">Uncharacterized protein</fullName>
    </submittedName>
</protein>
<dbReference type="Proteomes" id="UP000324022">
    <property type="component" value="Unassembled WGS sequence"/>
</dbReference>
<evidence type="ECO:0000256" key="1">
    <source>
        <dbReference type="SAM" id="Phobius"/>
    </source>
</evidence>
<accession>A0A5C3E9Y1</accession>
<name>A0A5C3E9Y1_9BASI</name>
<feature type="transmembrane region" description="Helical" evidence="1">
    <location>
        <begin position="6"/>
        <end position="27"/>
    </location>
</feature>
<keyword evidence="1" id="KW-0812">Transmembrane</keyword>
<dbReference type="EMBL" id="OOIN01000016">
    <property type="protein sequence ID" value="SPO26990.1"/>
    <property type="molecule type" value="Genomic_DNA"/>
</dbReference>
<proteinExistence type="predicted"/>
<sequence>MLGWVLWLQAISQPLIAISPLFVVCNVSKSPRSVVFWAPETFLLLSAAYLLRYQEIYLHLFSFQHGLQKIHLIGLFTATCLILHHLRQARLSIRKSRLSLERDTTQDEDSEISTIQSESFSLEPEWAMLTAIAIAMVLLSLYFGEHSLSARAVRWYKGRPNGYFWQDFCAQLVYMSYWLELNALPFQYLRSARLHYLSNGKSQVETEEGRKKWKALRMTKALWGFIMSSQLGVAVSLPSSVEKVMASAEDADDVLVNGIFSGCLQILMLGAFLTVLKWGSERWARWHATEA</sequence>
<dbReference type="AlphaFoldDB" id="A0A5C3E9Y1"/>
<dbReference type="OrthoDB" id="2544183at2759"/>
<keyword evidence="3" id="KW-1185">Reference proteome</keyword>
<keyword evidence="1" id="KW-1133">Transmembrane helix</keyword>
<organism evidence="2 3">
    <name type="scientific">Ustilago trichophora</name>
    <dbReference type="NCBI Taxonomy" id="86804"/>
    <lineage>
        <taxon>Eukaryota</taxon>
        <taxon>Fungi</taxon>
        <taxon>Dikarya</taxon>
        <taxon>Basidiomycota</taxon>
        <taxon>Ustilaginomycotina</taxon>
        <taxon>Ustilaginomycetes</taxon>
        <taxon>Ustilaginales</taxon>
        <taxon>Ustilaginaceae</taxon>
        <taxon>Ustilago</taxon>
    </lineage>
</organism>
<feature type="transmembrane region" description="Helical" evidence="1">
    <location>
        <begin position="34"/>
        <end position="50"/>
    </location>
</feature>
<gene>
    <name evidence="2" type="ORF">UTRI_10685</name>
</gene>
<evidence type="ECO:0000313" key="3">
    <source>
        <dbReference type="Proteomes" id="UP000324022"/>
    </source>
</evidence>
<keyword evidence="1" id="KW-0472">Membrane</keyword>
<evidence type="ECO:0000313" key="2">
    <source>
        <dbReference type="EMBL" id="SPO26990.1"/>
    </source>
</evidence>